<proteinExistence type="predicted"/>
<comment type="caution">
    <text evidence="2">The sequence shown here is derived from an EMBL/GenBank/DDBJ whole genome shotgun (WGS) entry which is preliminary data.</text>
</comment>
<dbReference type="EMBL" id="SIHI01000034">
    <property type="protein sequence ID" value="TWT43052.1"/>
    <property type="molecule type" value="Genomic_DNA"/>
</dbReference>
<dbReference type="AlphaFoldDB" id="A0A5C5VZX3"/>
<evidence type="ECO:0000313" key="3">
    <source>
        <dbReference type="Proteomes" id="UP000317243"/>
    </source>
</evidence>
<dbReference type="RefSeq" id="WP_146511864.1">
    <property type="nucleotide sequence ID" value="NZ_SIHI01000034.1"/>
</dbReference>
<accession>A0A5C5VZX3</accession>
<evidence type="ECO:0000256" key="1">
    <source>
        <dbReference type="SAM" id="Coils"/>
    </source>
</evidence>
<gene>
    <name evidence="2" type="ORF">KOR42_45120</name>
</gene>
<reference evidence="2 3" key="1">
    <citation type="submission" date="2019-02" db="EMBL/GenBank/DDBJ databases">
        <title>Deep-cultivation of Planctomycetes and their phenomic and genomic characterization uncovers novel biology.</title>
        <authorList>
            <person name="Wiegand S."/>
            <person name="Jogler M."/>
            <person name="Boedeker C."/>
            <person name="Pinto D."/>
            <person name="Vollmers J."/>
            <person name="Rivas-Marin E."/>
            <person name="Kohn T."/>
            <person name="Peeters S.H."/>
            <person name="Heuer A."/>
            <person name="Rast P."/>
            <person name="Oberbeckmann S."/>
            <person name="Bunk B."/>
            <person name="Jeske O."/>
            <person name="Meyerdierks A."/>
            <person name="Storesund J.E."/>
            <person name="Kallscheuer N."/>
            <person name="Luecker S."/>
            <person name="Lage O.M."/>
            <person name="Pohl T."/>
            <person name="Merkel B.J."/>
            <person name="Hornburger P."/>
            <person name="Mueller R.-W."/>
            <person name="Bruemmer F."/>
            <person name="Labrenz M."/>
            <person name="Spormann A.M."/>
            <person name="Op Den Camp H."/>
            <person name="Overmann J."/>
            <person name="Amann R."/>
            <person name="Jetten M.S.M."/>
            <person name="Mascher T."/>
            <person name="Medema M.H."/>
            <person name="Devos D.P."/>
            <person name="Kaster A.-K."/>
            <person name="Ovreas L."/>
            <person name="Rohde M."/>
            <person name="Galperin M.Y."/>
            <person name="Jogler C."/>
        </authorList>
    </citation>
    <scope>NUCLEOTIDE SEQUENCE [LARGE SCALE GENOMIC DNA]</scope>
    <source>
        <strain evidence="2 3">KOR42</strain>
    </source>
</reference>
<keyword evidence="3" id="KW-1185">Reference proteome</keyword>
<name>A0A5C5VZX3_9PLAN</name>
<keyword evidence="1" id="KW-0175">Coiled coil</keyword>
<protein>
    <submittedName>
        <fullName evidence="2">Uncharacterized protein</fullName>
    </submittedName>
</protein>
<organism evidence="2 3">
    <name type="scientific">Thalassoglobus neptunius</name>
    <dbReference type="NCBI Taxonomy" id="1938619"/>
    <lineage>
        <taxon>Bacteria</taxon>
        <taxon>Pseudomonadati</taxon>
        <taxon>Planctomycetota</taxon>
        <taxon>Planctomycetia</taxon>
        <taxon>Planctomycetales</taxon>
        <taxon>Planctomycetaceae</taxon>
        <taxon>Thalassoglobus</taxon>
    </lineage>
</organism>
<dbReference type="Proteomes" id="UP000317243">
    <property type="component" value="Unassembled WGS sequence"/>
</dbReference>
<feature type="coiled-coil region" evidence="1">
    <location>
        <begin position="129"/>
        <end position="156"/>
    </location>
</feature>
<sequence length="311" mass="34074">MSPLKHHLDRVYAEVVPDASIDPSLIIAGITALIGLCGSRTAKAHIASGSRRARREMMKLYRKQGFRGVHLRELTDEAIATGMALTDEELDELLSETETPASEGVRKKVTVPFFVLLGILCFGQVNAQAGDLLEAAARLEAQVADHESRLQQLESALRLNTSPVTQSQIPPADSQLTPGESPGAIVAPDSALYFTQPQLRQQIANYRATRQYLAAEIQPPSAVWQHLMDGNHAFTADQVNGLSQTEALWLHSAHHEGVISPTRTASTRPVSQPAKPAVRSPPVILQNLNACPNGQCAQQQWRWIPRKSKRR</sequence>
<evidence type="ECO:0000313" key="2">
    <source>
        <dbReference type="EMBL" id="TWT43052.1"/>
    </source>
</evidence>